<dbReference type="RefSeq" id="WP_014328633.1">
    <property type="nucleotide sequence ID" value="NC_016812.1"/>
</dbReference>
<accession>G9A7E0</accession>
<dbReference type="KEGG" id="sfh:SFHH103_01673"/>
<protein>
    <recommendedName>
        <fullName evidence="1">ParB-like N-terminal domain-containing protein</fullName>
    </recommendedName>
</protein>
<dbReference type="InterPro" id="IPR036086">
    <property type="entry name" value="ParB/Sulfiredoxin_sf"/>
</dbReference>
<evidence type="ECO:0000313" key="3">
    <source>
        <dbReference type="Proteomes" id="UP000007735"/>
    </source>
</evidence>
<dbReference type="InterPro" id="IPR003115">
    <property type="entry name" value="ParB_N"/>
</dbReference>
<dbReference type="eggNOG" id="COG1475">
    <property type="taxonomic scope" value="Bacteria"/>
</dbReference>
<sequence>MRKIEISRRDLRSDVDAGSAPILQWIDIDRLIVDDSYQRDLKSQNWKAIRSIAANFRWAMFSPVFVAPVEGGAYAIIDGQHRTHAAAMCGFSQVPCQIVQMTRGEQAAAFAAVNGKVTQVTIWQLFKAALAAGEKWAKDADEIARERACRILTYGKSPKDKKPGEIYSIKGFIRLIEQRPRAQIVAALKLLRATDGYGDNPDAWDSACLLPILMAITERPAALANPGFAKAFEDFDFWDLVDRDDAERRAKRRQGVNHPPKSETLRAGVISWIDKAFPQRVALPSRVDAA</sequence>
<dbReference type="SMART" id="SM00470">
    <property type="entry name" value="ParB"/>
    <property type="match status" value="1"/>
</dbReference>
<proteinExistence type="predicted"/>
<dbReference type="EMBL" id="HE616890">
    <property type="protein sequence ID" value="CCE96170.1"/>
    <property type="molecule type" value="Genomic_DNA"/>
</dbReference>
<dbReference type="Proteomes" id="UP000007735">
    <property type="component" value="Chromosome"/>
</dbReference>
<dbReference type="Gene3D" id="3.90.1530.10">
    <property type="entry name" value="Conserved hypothetical protein from pyrococcus furiosus pfu- 392566-001, ParB domain"/>
    <property type="match status" value="1"/>
</dbReference>
<dbReference type="AlphaFoldDB" id="G9A7E0"/>
<dbReference type="HOGENOM" id="CLU_076572_0_0_5"/>
<name>G9A7E0_SINF1</name>
<dbReference type="SUPFAM" id="SSF110849">
    <property type="entry name" value="ParB/Sulfiredoxin"/>
    <property type="match status" value="1"/>
</dbReference>
<evidence type="ECO:0000313" key="2">
    <source>
        <dbReference type="EMBL" id="CCE96170.1"/>
    </source>
</evidence>
<gene>
    <name evidence="2" type="ordered locus">SFHH103_01673</name>
</gene>
<dbReference type="Pfam" id="PF02195">
    <property type="entry name" value="ParB_N"/>
    <property type="match status" value="1"/>
</dbReference>
<organism evidence="2 3">
    <name type="scientific">Sinorhizobium fredii (strain HH103)</name>
    <dbReference type="NCBI Taxonomy" id="1117943"/>
    <lineage>
        <taxon>Bacteria</taxon>
        <taxon>Pseudomonadati</taxon>
        <taxon>Pseudomonadota</taxon>
        <taxon>Alphaproteobacteria</taxon>
        <taxon>Hyphomicrobiales</taxon>
        <taxon>Rhizobiaceae</taxon>
        <taxon>Sinorhizobium/Ensifer group</taxon>
        <taxon>Sinorhizobium</taxon>
    </lineage>
</organism>
<dbReference type="PATRIC" id="fig|380.5.peg.1777"/>
<evidence type="ECO:0000259" key="1">
    <source>
        <dbReference type="SMART" id="SM00470"/>
    </source>
</evidence>
<dbReference type="STRING" id="1117943.SFHH103_01673"/>
<reference evidence="2 3" key="1">
    <citation type="journal article" date="2012" name="J. Bacteriol.">
        <title>Genome sequence of the soybean symbiont Sinorhizobium fredii HH103.</title>
        <authorList>
            <person name="Weidner S."/>
            <person name="Becker A."/>
            <person name="Bonilla I."/>
            <person name="Jaenicke S."/>
            <person name="Lloret J."/>
            <person name="Margaret I."/>
            <person name="Puhler A."/>
            <person name="Ruiz-Sainz J.E."/>
            <person name="Schneiker-Bekel S."/>
            <person name="Szczepanowski R."/>
            <person name="Vinardell J.M."/>
            <person name="Zehner S."/>
            <person name="Gottfert M."/>
        </authorList>
    </citation>
    <scope>NUCLEOTIDE SEQUENCE [LARGE SCALE GENOMIC DNA]</scope>
    <source>
        <strain evidence="2 3">HH103</strain>
    </source>
</reference>
<feature type="domain" description="ParB-like N-terminal" evidence="1">
    <location>
        <begin position="24"/>
        <end position="116"/>
    </location>
</feature>